<keyword evidence="1" id="KW-0812">Transmembrane</keyword>
<feature type="transmembrane region" description="Helical" evidence="1">
    <location>
        <begin position="203"/>
        <end position="223"/>
    </location>
</feature>
<evidence type="ECO:0000256" key="1">
    <source>
        <dbReference type="SAM" id="Phobius"/>
    </source>
</evidence>
<reference evidence="2" key="1">
    <citation type="submission" date="2023-06" db="EMBL/GenBank/DDBJ databases">
        <title>Genome-scale phylogeny and comparative genomics of the fungal order Sordariales.</title>
        <authorList>
            <consortium name="Lawrence Berkeley National Laboratory"/>
            <person name="Hensen N."/>
            <person name="Bonometti L."/>
            <person name="Westerberg I."/>
            <person name="Brannstrom I.O."/>
            <person name="Guillou S."/>
            <person name="Cros-Aarteil S."/>
            <person name="Calhoun S."/>
            <person name="Haridas S."/>
            <person name="Kuo A."/>
            <person name="Mondo S."/>
            <person name="Pangilinan J."/>
            <person name="Riley R."/>
            <person name="Labutti K."/>
            <person name="Andreopoulos B."/>
            <person name="Lipzen A."/>
            <person name="Chen C."/>
            <person name="Yanf M."/>
            <person name="Daum C."/>
            <person name="Ng V."/>
            <person name="Clum A."/>
            <person name="Steindorff A."/>
            <person name="Ohm R."/>
            <person name="Martin F."/>
            <person name="Silar P."/>
            <person name="Natvig D."/>
            <person name="Lalanne C."/>
            <person name="Gautier V."/>
            <person name="Ament-Velasquez S.L."/>
            <person name="Kruys A."/>
            <person name="Hutchinson M.I."/>
            <person name="Powell A.J."/>
            <person name="Barry K."/>
            <person name="Miller A.N."/>
            <person name="Grigoriev I.V."/>
            <person name="Debuchy R."/>
            <person name="Gladieux P."/>
            <person name="Thoren M.H."/>
            <person name="Johannesson H."/>
        </authorList>
    </citation>
    <scope>NUCLEOTIDE SEQUENCE</scope>
    <source>
        <strain evidence="2">SMH4607-1</strain>
    </source>
</reference>
<comment type="caution">
    <text evidence="2">The sequence shown here is derived from an EMBL/GenBank/DDBJ whole genome shotgun (WGS) entry which is preliminary data.</text>
</comment>
<protein>
    <submittedName>
        <fullName evidence="2">Uncharacterized protein</fullName>
    </submittedName>
</protein>
<keyword evidence="1" id="KW-1133">Transmembrane helix</keyword>
<keyword evidence="3" id="KW-1185">Reference proteome</keyword>
<sequence length="224" mass="24718">MSSNALEAVPYAGPNASAADSSRTNHRAAAQAQANDAPDFIRIISTNCLLWGSHELHTRQVHPTTTIGDAMNLAATCRPFWVPWITQPRLVSIIQALEDIFVNTTIEGVRFSQRATATDDPTTEPIAVAIFDAEQQDELTQASRHPQFFQEQAFAEKYPDFLTSSAAARAVHVKRKVKECSVVATIFWLVVTAYALGHFGGSMVGFQTIVAANIILWWAYVWLK</sequence>
<name>A0AA40DQS4_9PEZI</name>
<keyword evidence="1" id="KW-0472">Membrane</keyword>
<feature type="transmembrane region" description="Helical" evidence="1">
    <location>
        <begin position="180"/>
        <end position="197"/>
    </location>
</feature>
<evidence type="ECO:0000313" key="2">
    <source>
        <dbReference type="EMBL" id="KAK0712070.1"/>
    </source>
</evidence>
<gene>
    <name evidence="2" type="ORF">B0H67DRAFT_555937</name>
</gene>
<organism evidence="2 3">
    <name type="scientific">Lasiosphaeris hirsuta</name>
    <dbReference type="NCBI Taxonomy" id="260670"/>
    <lineage>
        <taxon>Eukaryota</taxon>
        <taxon>Fungi</taxon>
        <taxon>Dikarya</taxon>
        <taxon>Ascomycota</taxon>
        <taxon>Pezizomycotina</taxon>
        <taxon>Sordariomycetes</taxon>
        <taxon>Sordariomycetidae</taxon>
        <taxon>Sordariales</taxon>
        <taxon>Lasiosphaeriaceae</taxon>
        <taxon>Lasiosphaeris</taxon>
    </lineage>
</organism>
<dbReference type="Proteomes" id="UP001172102">
    <property type="component" value="Unassembled WGS sequence"/>
</dbReference>
<proteinExistence type="predicted"/>
<dbReference type="EMBL" id="JAUKUA010000005">
    <property type="protein sequence ID" value="KAK0712070.1"/>
    <property type="molecule type" value="Genomic_DNA"/>
</dbReference>
<accession>A0AA40DQS4</accession>
<evidence type="ECO:0000313" key="3">
    <source>
        <dbReference type="Proteomes" id="UP001172102"/>
    </source>
</evidence>
<dbReference type="AlphaFoldDB" id="A0AA40DQS4"/>